<protein>
    <submittedName>
        <fullName evidence="2">Transcriptional regulator</fullName>
    </submittedName>
</protein>
<dbReference type="PANTHER" id="PTHR18964">
    <property type="entry name" value="ROK (REPRESSOR, ORF, KINASE) FAMILY"/>
    <property type="match status" value="1"/>
</dbReference>
<sequence length="403" mass="44420">MNGKLLSELEKGSKNAQIKKRIINYYIENGDATIADLSKELDLSVPTTTKIIAEMTDDGFVIDYGKMETSGGRKPFIYGLNPASGYFVGVDIRRTFLNIGLINFKGEVMELRMNVPYLFENTPAALDELCSIVSSFIAEQGKKSDNILNITINISGRVNSETGYCYSAFYFEERPLSEILSDRLGYMVSVENDTRAMTFGEFMCGIAREERNIIFVNISWGVGIGIIIDGKVYYGESGYSGEFGHVSVFDNEILCHCGKKGCLETEASGSAIYRIFMERYKNGENSILSKELDKGKTINLGDIINAANNEDILSIEIIEEVGDKIGKYIAGLINIFNPGMLVIGGSLAATGDYIALPIKSAIRKYSLNLVNKDSRIVISKLKEKAGVIGACMLARKKVLELSR</sequence>
<dbReference type="AlphaFoldDB" id="A0A7G1I117"/>
<dbReference type="InterPro" id="IPR000600">
    <property type="entry name" value="ROK"/>
</dbReference>
<evidence type="ECO:0000256" key="1">
    <source>
        <dbReference type="ARBA" id="ARBA00006479"/>
    </source>
</evidence>
<dbReference type="PANTHER" id="PTHR18964:SF149">
    <property type="entry name" value="BIFUNCTIONAL UDP-N-ACETYLGLUCOSAMINE 2-EPIMERASE_N-ACETYLMANNOSAMINE KINASE"/>
    <property type="match status" value="1"/>
</dbReference>
<reference evidence="3" key="1">
    <citation type="submission" date="2020-07" db="EMBL/GenBank/DDBJ databases">
        <title>Complete genome sequencing of Coprobacter sp. strain 2CBH44.</title>
        <authorList>
            <person name="Sakamoto M."/>
            <person name="Murakami T."/>
            <person name="Mori H."/>
        </authorList>
    </citation>
    <scope>NUCLEOTIDE SEQUENCE [LARGE SCALE GENOMIC DNA]</scope>
    <source>
        <strain evidence="3">2CBH44</strain>
    </source>
</reference>
<dbReference type="InterPro" id="IPR036390">
    <property type="entry name" value="WH_DNA-bd_sf"/>
</dbReference>
<dbReference type="KEGG" id="copr:Cop2CBH44_17300"/>
<dbReference type="Pfam" id="PF13412">
    <property type="entry name" value="HTH_24"/>
    <property type="match status" value="1"/>
</dbReference>
<dbReference type="RefSeq" id="WP_021930656.1">
    <property type="nucleotide sequence ID" value="NZ_AP023322.1"/>
</dbReference>
<dbReference type="Proteomes" id="UP000594042">
    <property type="component" value="Chromosome"/>
</dbReference>
<dbReference type="Pfam" id="PF00480">
    <property type="entry name" value="ROK"/>
    <property type="match status" value="1"/>
</dbReference>
<name>A0A7G1I117_9BACT</name>
<accession>A0A7G1I117</accession>
<gene>
    <name evidence="2" type="ORF">Cop2CBH44_17300</name>
</gene>
<dbReference type="Gene3D" id="1.10.10.10">
    <property type="entry name" value="Winged helix-like DNA-binding domain superfamily/Winged helix DNA-binding domain"/>
    <property type="match status" value="1"/>
</dbReference>
<keyword evidence="3" id="KW-1185">Reference proteome</keyword>
<dbReference type="InterPro" id="IPR036388">
    <property type="entry name" value="WH-like_DNA-bd_sf"/>
</dbReference>
<comment type="similarity">
    <text evidence="1">Belongs to the ROK (NagC/XylR) family.</text>
</comment>
<dbReference type="SUPFAM" id="SSF46785">
    <property type="entry name" value="Winged helix' DNA-binding domain"/>
    <property type="match status" value="1"/>
</dbReference>
<dbReference type="InterPro" id="IPR043129">
    <property type="entry name" value="ATPase_NBD"/>
</dbReference>
<organism evidence="2 3">
    <name type="scientific">Coprobacter secundus subsp. similis</name>
    <dbReference type="NCBI Taxonomy" id="2751153"/>
    <lineage>
        <taxon>Bacteria</taxon>
        <taxon>Pseudomonadati</taxon>
        <taxon>Bacteroidota</taxon>
        <taxon>Bacteroidia</taxon>
        <taxon>Bacteroidales</taxon>
        <taxon>Barnesiellaceae</taxon>
        <taxon>Coprobacter</taxon>
    </lineage>
</organism>
<dbReference type="Gene3D" id="3.30.420.40">
    <property type="match status" value="2"/>
</dbReference>
<evidence type="ECO:0000313" key="2">
    <source>
        <dbReference type="EMBL" id="BCI63377.1"/>
    </source>
</evidence>
<dbReference type="InterPro" id="IPR049874">
    <property type="entry name" value="ROK_cs"/>
</dbReference>
<evidence type="ECO:0000313" key="3">
    <source>
        <dbReference type="Proteomes" id="UP000594042"/>
    </source>
</evidence>
<proteinExistence type="inferred from homology"/>
<dbReference type="EMBL" id="AP023322">
    <property type="protein sequence ID" value="BCI63377.1"/>
    <property type="molecule type" value="Genomic_DNA"/>
</dbReference>
<dbReference type="PROSITE" id="PS01125">
    <property type="entry name" value="ROK"/>
    <property type="match status" value="1"/>
</dbReference>
<dbReference type="SUPFAM" id="SSF53067">
    <property type="entry name" value="Actin-like ATPase domain"/>
    <property type="match status" value="1"/>
</dbReference>